<reference evidence="1 2" key="1">
    <citation type="journal article" date="2019" name="Commun. Biol.">
        <title>The bagworm genome reveals a unique fibroin gene that provides high tensile strength.</title>
        <authorList>
            <person name="Kono N."/>
            <person name="Nakamura H."/>
            <person name="Ohtoshi R."/>
            <person name="Tomita M."/>
            <person name="Numata K."/>
            <person name="Arakawa K."/>
        </authorList>
    </citation>
    <scope>NUCLEOTIDE SEQUENCE [LARGE SCALE GENOMIC DNA]</scope>
</reference>
<sequence length="117" mass="12704">MDITVWMSSPNDVVPAVAEAGATHGWLAADSFSRRSRAALGGSVGFGLPRVGAGERRQPGVGLFPARSGKLIISRSYGPTFRPIGIRPIMRNKFRAFGHPYSWPYAAGDNSRRRFLS</sequence>
<dbReference type="EMBL" id="BGZK01000415">
    <property type="protein sequence ID" value="GBP42265.1"/>
    <property type="molecule type" value="Genomic_DNA"/>
</dbReference>
<protein>
    <submittedName>
        <fullName evidence="1">Uncharacterized protein</fullName>
    </submittedName>
</protein>
<comment type="caution">
    <text evidence="1">The sequence shown here is derived from an EMBL/GenBank/DDBJ whole genome shotgun (WGS) entry which is preliminary data.</text>
</comment>
<evidence type="ECO:0000313" key="1">
    <source>
        <dbReference type="EMBL" id="GBP42265.1"/>
    </source>
</evidence>
<organism evidence="1 2">
    <name type="scientific">Eumeta variegata</name>
    <name type="common">Bagworm moth</name>
    <name type="synonym">Eumeta japonica</name>
    <dbReference type="NCBI Taxonomy" id="151549"/>
    <lineage>
        <taxon>Eukaryota</taxon>
        <taxon>Metazoa</taxon>
        <taxon>Ecdysozoa</taxon>
        <taxon>Arthropoda</taxon>
        <taxon>Hexapoda</taxon>
        <taxon>Insecta</taxon>
        <taxon>Pterygota</taxon>
        <taxon>Neoptera</taxon>
        <taxon>Endopterygota</taxon>
        <taxon>Lepidoptera</taxon>
        <taxon>Glossata</taxon>
        <taxon>Ditrysia</taxon>
        <taxon>Tineoidea</taxon>
        <taxon>Psychidae</taxon>
        <taxon>Oiketicinae</taxon>
        <taxon>Eumeta</taxon>
    </lineage>
</organism>
<dbReference type="Proteomes" id="UP000299102">
    <property type="component" value="Unassembled WGS sequence"/>
</dbReference>
<keyword evidence="2" id="KW-1185">Reference proteome</keyword>
<gene>
    <name evidence="1" type="ORF">EVAR_16361_1</name>
</gene>
<accession>A0A4C1VWQ3</accession>
<name>A0A4C1VWQ3_EUMVA</name>
<proteinExistence type="predicted"/>
<evidence type="ECO:0000313" key="2">
    <source>
        <dbReference type="Proteomes" id="UP000299102"/>
    </source>
</evidence>
<dbReference type="AlphaFoldDB" id="A0A4C1VWQ3"/>